<keyword evidence="2" id="KW-1185">Reference proteome</keyword>
<dbReference type="Gene3D" id="3.30.1780.10">
    <property type="entry name" value="ornithine cyclodeaminase, domain 1"/>
    <property type="match status" value="1"/>
</dbReference>
<dbReference type="InterPro" id="IPR003462">
    <property type="entry name" value="ODC_Mu_crystall"/>
</dbReference>
<dbReference type="PANTHER" id="PTHR13812:SF19">
    <property type="entry name" value="KETIMINE REDUCTASE MU-CRYSTALLIN"/>
    <property type="match status" value="1"/>
</dbReference>
<dbReference type="PANTHER" id="PTHR13812">
    <property type="entry name" value="KETIMINE REDUCTASE MU-CRYSTALLIN"/>
    <property type="match status" value="1"/>
</dbReference>
<evidence type="ECO:0000313" key="1">
    <source>
        <dbReference type="EMBL" id="MBR8536962.1"/>
    </source>
</evidence>
<dbReference type="GO" id="GO:0005737">
    <property type="term" value="C:cytoplasm"/>
    <property type="evidence" value="ECO:0007669"/>
    <property type="project" value="TreeGrafter"/>
</dbReference>
<reference evidence="1" key="1">
    <citation type="journal article" date="2018" name="Int. J. Syst. Evol. Microbiol.">
        <title>Carboxylicivirga sediminis sp. nov., isolated from coastal sediment.</title>
        <authorList>
            <person name="Wang F.Q."/>
            <person name="Ren L.H."/>
            <person name="Zou R.J."/>
            <person name="Sun Y.Z."/>
            <person name="Liu X.J."/>
            <person name="Jiang F."/>
            <person name="Liu L.J."/>
        </authorList>
    </citation>
    <scope>NUCLEOTIDE SEQUENCE</scope>
    <source>
        <strain evidence="1">JR1</strain>
    </source>
</reference>
<dbReference type="Proteomes" id="UP000679220">
    <property type="component" value="Unassembled WGS sequence"/>
</dbReference>
<protein>
    <submittedName>
        <fullName evidence="1">Ornithine cyclodeaminase family protein</fullName>
    </submittedName>
</protein>
<dbReference type="PIRSF" id="PIRSF001439">
    <property type="entry name" value="CryM"/>
    <property type="match status" value="1"/>
</dbReference>
<dbReference type="InterPro" id="IPR036291">
    <property type="entry name" value="NAD(P)-bd_dom_sf"/>
</dbReference>
<sequence length="320" mass="34822">MRILSSQVIEQAATPTLWTDIMELALKAAADQDYFTPNRMHVDINDNTLLLMPAVGPDMFATKLVSVFPGNSHHGKAVINGTVLLNDGATGEALALFNGAKLTAMRTAAVACVGIRHLSDPLATTLGIIGGGAQGRHIAWMACHARDFERVYVYDRSPQVIGDFISFMTEKCPNVDVALCEDAQQVVVNSEVVVTATTSPEPVIPNLEDLIVGKCFICVGSYKPDMREIPESIFRLIDSVWIDAEHGKTESGDLLFPLSNHLVSPEQIKHISLLLNEPGALGFRETRLFKTVGEGTFDLFAAKLVYEKVREGDLGEEVSL</sequence>
<dbReference type="AlphaFoldDB" id="A0A941F5R3"/>
<accession>A0A941F5R3</accession>
<name>A0A941F5R3_9BACT</name>
<dbReference type="RefSeq" id="WP_212191989.1">
    <property type="nucleotide sequence ID" value="NZ_JAGTAR010000025.1"/>
</dbReference>
<gene>
    <name evidence="1" type="ORF">KDU71_15420</name>
</gene>
<dbReference type="Pfam" id="PF02423">
    <property type="entry name" value="OCD_Mu_crystall"/>
    <property type="match status" value="1"/>
</dbReference>
<dbReference type="SUPFAM" id="SSF51735">
    <property type="entry name" value="NAD(P)-binding Rossmann-fold domains"/>
    <property type="match status" value="1"/>
</dbReference>
<evidence type="ECO:0000313" key="2">
    <source>
        <dbReference type="Proteomes" id="UP000679220"/>
    </source>
</evidence>
<comment type="caution">
    <text evidence="1">The sequence shown here is derived from an EMBL/GenBank/DDBJ whole genome shotgun (WGS) entry which is preliminary data.</text>
</comment>
<dbReference type="Gene3D" id="3.40.50.720">
    <property type="entry name" value="NAD(P)-binding Rossmann-like Domain"/>
    <property type="match status" value="1"/>
</dbReference>
<reference evidence="1" key="2">
    <citation type="submission" date="2021-04" db="EMBL/GenBank/DDBJ databases">
        <authorList>
            <person name="Zhang T."/>
            <person name="Zhang Y."/>
            <person name="Lu D."/>
            <person name="Zuo D."/>
            <person name="Du Z."/>
        </authorList>
    </citation>
    <scope>NUCLEOTIDE SEQUENCE</scope>
    <source>
        <strain evidence="1">JR1</strain>
    </source>
</reference>
<dbReference type="EMBL" id="JAGTAR010000025">
    <property type="protein sequence ID" value="MBR8536962.1"/>
    <property type="molecule type" value="Genomic_DNA"/>
</dbReference>
<dbReference type="InterPro" id="IPR023401">
    <property type="entry name" value="ODC_N"/>
</dbReference>
<organism evidence="1 2">
    <name type="scientific">Carboxylicivirga sediminis</name>
    <dbReference type="NCBI Taxonomy" id="2006564"/>
    <lineage>
        <taxon>Bacteria</taxon>
        <taxon>Pseudomonadati</taxon>
        <taxon>Bacteroidota</taxon>
        <taxon>Bacteroidia</taxon>
        <taxon>Marinilabiliales</taxon>
        <taxon>Marinilabiliaceae</taxon>
        <taxon>Carboxylicivirga</taxon>
    </lineage>
</organism>
<proteinExistence type="predicted"/>